<evidence type="ECO:0000313" key="1">
    <source>
        <dbReference type="EMBL" id="MEC4295660.1"/>
    </source>
</evidence>
<comment type="caution">
    <text evidence="1">The sequence shown here is derived from an EMBL/GenBank/DDBJ whole genome shotgun (WGS) entry which is preliminary data.</text>
</comment>
<evidence type="ECO:0000313" key="2">
    <source>
        <dbReference type="Proteomes" id="UP001343724"/>
    </source>
</evidence>
<name>A0ABU6J0V8_9ACTN</name>
<reference evidence="1 2" key="1">
    <citation type="submission" date="2024-01" db="EMBL/GenBank/DDBJ databases">
        <title>novel species in genus Adlercreutzia.</title>
        <authorList>
            <person name="Liu X."/>
        </authorList>
    </citation>
    <scope>NUCLEOTIDE SEQUENCE [LARGE SCALE GENOMIC DNA]</scope>
    <source>
        <strain evidence="1 2">R22</strain>
    </source>
</reference>
<dbReference type="EMBL" id="JAYMFH010000016">
    <property type="protein sequence ID" value="MEC4295660.1"/>
    <property type="molecule type" value="Genomic_DNA"/>
</dbReference>
<dbReference type="Proteomes" id="UP001343724">
    <property type="component" value="Unassembled WGS sequence"/>
</dbReference>
<organism evidence="1 2">
    <name type="scientific">Adlercreutzia shanghongiae</name>
    <dbReference type="NCBI Taxonomy" id="3111773"/>
    <lineage>
        <taxon>Bacteria</taxon>
        <taxon>Bacillati</taxon>
        <taxon>Actinomycetota</taxon>
        <taxon>Coriobacteriia</taxon>
        <taxon>Eggerthellales</taxon>
        <taxon>Eggerthellaceae</taxon>
        <taxon>Adlercreutzia</taxon>
    </lineage>
</organism>
<accession>A0ABU6J0V8</accession>
<proteinExistence type="predicted"/>
<dbReference type="RefSeq" id="WP_326455056.1">
    <property type="nucleotide sequence ID" value="NZ_JAYMFH010000016.1"/>
</dbReference>
<sequence>MLRSKGAASIGDDLSGAMLRLLAWLFDPEKAAMIMIGSAEMCVLLVAGFRESSVNRERWVFFKVALPADCSVACLTL</sequence>
<protein>
    <submittedName>
        <fullName evidence="1">Uncharacterized protein</fullName>
    </submittedName>
</protein>
<gene>
    <name evidence="1" type="ORF">VJ920_10090</name>
</gene>
<keyword evidence="2" id="KW-1185">Reference proteome</keyword>